<dbReference type="InterPro" id="IPR013325">
    <property type="entry name" value="RNA_pol_sigma_r2"/>
</dbReference>
<keyword evidence="1" id="KW-0805">Transcription regulation</keyword>
<evidence type="ECO:0000256" key="2">
    <source>
        <dbReference type="ARBA" id="ARBA00023082"/>
    </source>
</evidence>
<gene>
    <name evidence="6" type="ORF">ACFO5I_09005</name>
</gene>
<dbReference type="Gene3D" id="1.20.140.160">
    <property type="match status" value="1"/>
</dbReference>
<dbReference type="PANTHER" id="PTHR30385:SF7">
    <property type="entry name" value="RNA POLYMERASE SIGMA FACTOR FLIA"/>
    <property type="match status" value="1"/>
</dbReference>
<sequence length="236" mass="27200">MYELSIEDEIVKHLPLVERVVSRIKIKTTEYERSDLFNIGVIGLMDALKKFDPSKKVPFESYATIRIRGAVYDEVRKNGKISRYKMNQLNQYYEAKDAFEQKNKREATDAEICKVLEITQAQLNDVYDSLHYLASVSLEATLYKQDEEGLVLEDTLQDHTLILAEDNLVEDERKQALQKSVEQLSEREQLILSLYYKEELTLKEIAEVLGVSIARVSQIHGKVIGKLKGKIEEELA</sequence>
<dbReference type="RefSeq" id="WP_204652853.1">
    <property type="nucleotide sequence ID" value="NZ_JAFBFD010000002.1"/>
</dbReference>
<keyword evidence="2" id="KW-0731">Sigma factor</keyword>
<keyword evidence="7" id="KW-1185">Reference proteome</keyword>
<dbReference type="Gene3D" id="1.10.1740.10">
    <property type="match status" value="1"/>
</dbReference>
<dbReference type="InterPro" id="IPR012845">
    <property type="entry name" value="RNA_pol_sigma_FliA_WhiG"/>
</dbReference>
<keyword evidence="3" id="KW-0238">DNA-binding</keyword>
<accession>A0ABV9MZ78</accession>
<reference evidence="7" key="1">
    <citation type="journal article" date="2019" name="Int. J. Syst. Evol. Microbiol.">
        <title>The Global Catalogue of Microorganisms (GCM) 10K type strain sequencing project: providing services to taxonomists for standard genome sequencing and annotation.</title>
        <authorList>
            <consortium name="The Broad Institute Genomics Platform"/>
            <consortium name="The Broad Institute Genome Sequencing Center for Infectious Disease"/>
            <person name="Wu L."/>
            <person name="Ma J."/>
        </authorList>
    </citation>
    <scope>NUCLEOTIDE SEQUENCE [LARGE SCALE GENOMIC DNA]</scope>
    <source>
        <strain evidence="7">CGMCC 1.19032</strain>
    </source>
</reference>
<evidence type="ECO:0000256" key="3">
    <source>
        <dbReference type="ARBA" id="ARBA00023125"/>
    </source>
</evidence>
<dbReference type="InterPro" id="IPR007624">
    <property type="entry name" value="RNA_pol_sigma70_r3"/>
</dbReference>
<protein>
    <submittedName>
        <fullName evidence="6">Sigma-70 family RNA polymerase sigma factor</fullName>
    </submittedName>
</protein>
<dbReference type="InterPro" id="IPR007627">
    <property type="entry name" value="RNA_pol_sigma70_r2"/>
</dbReference>
<evidence type="ECO:0000256" key="4">
    <source>
        <dbReference type="ARBA" id="ARBA00023163"/>
    </source>
</evidence>
<dbReference type="InterPro" id="IPR013324">
    <property type="entry name" value="RNA_pol_sigma_r3/r4-like"/>
</dbReference>
<name>A0ABV9MZ78_9ENTE</name>
<dbReference type="PANTHER" id="PTHR30385">
    <property type="entry name" value="SIGMA FACTOR F FLAGELLAR"/>
    <property type="match status" value="1"/>
</dbReference>
<dbReference type="EMBL" id="JBHSGS010000049">
    <property type="protein sequence ID" value="MFC4719863.1"/>
    <property type="molecule type" value="Genomic_DNA"/>
</dbReference>
<dbReference type="SUPFAM" id="SSF88659">
    <property type="entry name" value="Sigma3 and sigma4 domains of RNA polymerase sigma factors"/>
    <property type="match status" value="2"/>
</dbReference>
<dbReference type="SUPFAM" id="SSF88946">
    <property type="entry name" value="Sigma2 domain of RNA polymerase sigma factors"/>
    <property type="match status" value="1"/>
</dbReference>
<dbReference type="Pfam" id="PF04545">
    <property type="entry name" value="Sigma70_r4"/>
    <property type="match status" value="1"/>
</dbReference>
<dbReference type="InterPro" id="IPR000943">
    <property type="entry name" value="RNA_pol_sigma70"/>
</dbReference>
<dbReference type="Pfam" id="PF04542">
    <property type="entry name" value="Sigma70_r2"/>
    <property type="match status" value="1"/>
</dbReference>
<comment type="caution">
    <text evidence="6">The sequence shown here is derived from an EMBL/GenBank/DDBJ whole genome shotgun (WGS) entry which is preliminary data.</text>
</comment>
<dbReference type="InterPro" id="IPR007630">
    <property type="entry name" value="RNA_pol_sigma70_r4"/>
</dbReference>
<dbReference type="Proteomes" id="UP001595969">
    <property type="component" value="Unassembled WGS sequence"/>
</dbReference>
<dbReference type="PROSITE" id="PS00716">
    <property type="entry name" value="SIGMA70_2"/>
    <property type="match status" value="1"/>
</dbReference>
<evidence type="ECO:0000256" key="1">
    <source>
        <dbReference type="ARBA" id="ARBA00023015"/>
    </source>
</evidence>
<evidence type="ECO:0000313" key="6">
    <source>
        <dbReference type="EMBL" id="MFC4719863.1"/>
    </source>
</evidence>
<dbReference type="InterPro" id="IPR014284">
    <property type="entry name" value="RNA_pol_sigma-70_dom"/>
</dbReference>
<feature type="domain" description="RNA polymerase sigma-70" evidence="5">
    <location>
        <begin position="201"/>
        <end position="227"/>
    </location>
</feature>
<evidence type="ECO:0000259" key="5">
    <source>
        <dbReference type="PROSITE" id="PS00716"/>
    </source>
</evidence>
<dbReference type="CDD" id="cd06171">
    <property type="entry name" value="Sigma70_r4"/>
    <property type="match status" value="1"/>
</dbReference>
<dbReference type="NCBIfam" id="TIGR02937">
    <property type="entry name" value="sigma70-ECF"/>
    <property type="match status" value="1"/>
</dbReference>
<evidence type="ECO:0000313" key="7">
    <source>
        <dbReference type="Proteomes" id="UP001595969"/>
    </source>
</evidence>
<keyword evidence="4" id="KW-0804">Transcription</keyword>
<proteinExistence type="predicted"/>
<dbReference type="Pfam" id="PF04539">
    <property type="entry name" value="Sigma70_r3"/>
    <property type="match status" value="1"/>
</dbReference>
<organism evidence="6 7">
    <name type="scientific">Enterococcus lemanii</name>
    <dbReference type="NCBI Taxonomy" id="1159752"/>
    <lineage>
        <taxon>Bacteria</taxon>
        <taxon>Bacillati</taxon>
        <taxon>Bacillota</taxon>
        <taxon>Bacilli</taxon>
        <taxon>Lactobacillales</taxon>
        <taxon>Enterococcaceae</taxon>
        <taxon>Enterococcus</taxon>
    </lineage>
</organism>
<dbReference type="NCBIfam" id="TIGR02479">
    <property type="entry name" value="FliA_WhiG"/>
    <property type="match status" value="1"/>
</dbReference>
<dbReference type="PRINTS" id="PR00046">
    <property type="entry name" value="SIGMA70FCT"/>
</dbReference>